<dbReference type="SUPFAM" id="SSF51412">
    <property type="entry name" value="Inosine monophosphate dehydrogenase (IMPDH)"/>
    <property type="match status" value="1"/>
</dbReference>
<evidence type="ECO:0000313" key="8">
    <source>
        <dbReference type="Proteomes" id="UP000761534"/>
    </source>
</evidence>
<dbReference type="PANTHER" id="PTHR42747">
    <property type="entry name" value="NITRONATE MONOOXYGENASE-RELATED"/>
    <property type="match status" value="1"/>
</dbReference>
<dbReference type="AlphaFoldDB" id="A0A642VD34"/>
<dbReference type="PANTHER" id="PTHR42747:SF3">
    <property type="entry name" value="NITRONATE MONOOXYGENASE-RELATED"/>
    <property type="match status" value="1"/>
</dbReference>
<dbReference type="GO" id="GO:0018580">
    <property type="term" value="F:nitronate monooxygenase activity"/>
    <property type="evidence" value="ECO:0007669"/>
    <property type="project" value="InterPro"/>
</dbReference>
<dbReference type="Gene3D" id="3.20.20.70">
    <property type="entry name" value="Aldolase class I"/>
    <property type="match status" value="1"/>
</dbReference>
<dbReference type="Pfam" id="PF03060">
    <property type="entry name" value="NMO"/>
    <property type="match status" value="1"/>
</dbReference>
<keyword evidence="6" id="KW-0503">Monooxygenase</keyword>
<dbReference type="InterPro" id="IPR004136">
    <property type="entry name" value="NMO"/>
</dbReference>
<dbReference type="InterPro" id="IPR013785">
    <property type="entry name" value="Aldolase_TIM"/>
</dbReference>
<dbReference type="VEuPathDB" id="FungiDB:TRICI_000581"/>
<evidence type="ECO:0000313" key="7">
    <source>
        <dbReference type="EMBL" id="KAA8917295.1"/>
    </source>
</evidence>
<dbReference type="EMBL" id="SWFS01000050">
    <property type="protein sequence ID" value="KAA8917295.1"/>
    <property type="molecule type" value="Genomic_DNA"/>
</dbReference>
<organism evidence="7 8">
    <name type="scientific">Trichomonascus ciferrii</name>
    <dbReference type="NCBI Taxonomy" id="44093"/>
    <lineage>
        <taxon>Eukaryota</taxon>
        <taxon>Fungi</taxon>
        <taxon>Dikarya</taxon>
        <taxon>Ascomycota</taxon>
        <taxon>Saccharomycotina</taxon>
        <taxon>Dipodascomycetes</taxon>
        <taxon>Dipodascales</taxon>
        <taxon>Trichomonascaceae</taxon>
        <taxon>Trichomonascus</taxon>
        <taxon>Trichomonascus ciferrii complex</taxon>
    </lineage>
</organism>
<protein>
    <submittedName>
        <fullName evidence="7">Uncharacterized protein</fullName>
    </submittedName>
</protein>
<evidence type="ECO:0000256" key="3">
    <source>
        <dbReference type="ARBA" id="ARBA00022630"/>
    </source>
</evidence>
<name>A0A642VD34_9ASCO</name>
<comment type="similarity">
    <text evidence="2">Belongs to the nitronate monooxygenase family. NMO class I subfamily.</text>
</comment>
<comment type="cofactor">
    <cofactor evidence="1">
        <name>FMN</name>
        <dbReference type="ChEBI" id="CHEBI:58210"/>
    </cofactor>
</comment>
<keyword evidence="8" id="KW-1185">Reference proteome</keyword>
<dbReference type="OrthoDB" id="10265891at2759"/>
<keyword evidence="3" id="KW-0285">Flavoprotein</keyword>
<dbReference type="Proteomes" id="UP000761534">
    <property type="component" value="Unassembled WGS sequence"/>
</dbReference>
<dbReference type="CDD" id="cd04730">
    <property type="entry name" value="NPD_like"/>
    <property type="match status" value="1"/>
</dbReference>
<keyword evidence="4" id="KW-0288">FMN</keyword>
<proteinExistence type="inferred from homology"/>
<evidence type="ECO:0000256" key="4">
    <source>
        <dbReference type="ARBA" id="ARBA00022643"/>
    </source>
</evidence>
<evidence type="ECO:0000256" key="5">
    <source>
        <dbReference type="ARBA" id="ARBA00023002"/>
    </source>
</evidence>
<accession>A0A642VD34</accession>
<evidence type="ECO:0000256" key="2">
    <source>
        <dbReference type="ARBA" id="ARBA00009881"/>
    </source>
</evidence>
<sequence>MFKGLRLPVVQAPMAGITNSLMVAEACKAGAVGSLGAAMLSPADIQKTVAEVREQTDLAKKHLNVNLFVIDNYESGYKLKPNQAAWLERYYKQYNLEPPTDVTKFAHKFEEQFETVLELAPPIVSFTFGILNEAQVDRLHAKGIYVVGTATTTAEAIAWEKVGADAICAQGYEAGGHRGHFLDPDHASDVGLFALIPEVRENVSIPVIAAGGITDAKGIKAALLLGADAVQMGTIFLLSKEATMPPAHRRAMAEGSHMAHDTTLTKAFTGRYARGIRNKYIEATESLSHDDIPPYPVLGAYTGPLKKMNPNSPDNLSLWSGQGISVARNKYGASSIAEIIDKLEAEYTK</sequence>
<keyword evidence="5" id="KW-0560">Oxidoreductase</keyword>
<evidence type="ECO:0000256" key="6">
    <source>
        <dbReference type="ARBA" id="ARBA00023033"/>
    </source>
</evidence>
<gene>
    <name evidence="7" type="ORF">TRICI_000581</name>
</gene>
<reference evidence="7" key="1">
    <citation type="journal article" date="2019" name="G3 (Bethesda)">
        <title>Genome Assemblies of Two Rare Opportunistic Yeast Pathogens: Diutina rugosa (syn. Candida rugosa) and Trichomonascus ciferrii (syn. Candida ciferrii).</title>
        <authorList>
            <person name="Mixao V."/>
            <person name="Saus E."/>
            <person name="Hansen A.P."/>
            <person name="Lass-Florl C."/>
            <person name="Gabaldon T."/>
        </authorList>
    </citation>
    <scope>NUCLEOTIDE SEQUENCE</scope>
    <source>
        <strain evidence="7">CBS 4856</strain>
    </source>
</reference>
<evidence type="ECO:0000256" key="1">
    <source>
        <dbReference type="ARBA" id="ARBA00001917"/>
    </source>
</evidence>
<comment type="caution">
    <text evidence="7">The sequence shown here is derived from an EMBL/GenBank/DDBJ whole genome shotgun (WGS) entry which is preliminary data.</text>
</comment>